<evidence type="ECO:0000313" key="2">
    <source>
        <dbReference type="Proteomes" id="UP001172083"/>
    </source>
</evidence>
<reference evidence="1" key="1">
    <citation type="submission" date="2023-06" db="EMBL/GenBank/DDBJ databases">
        <title>Genomic of Agaribacillus aureum.</title>
        <authorList>
            <person name="Wang G."/>
        </authorList>
    </citation>
    <scope>NUCLEOTIDE SEQUENCE</scope>
    <source>
        <strain evidence="1">BMA12</strain>
    </source>
</reference>
<organism evidence="1 2">
    <name type="scientific">Agaribacillus aureus</name>
    <dbReference type="NCBI Taxonomy" id="3051825"/>
    <lineage>
        <taxon>Bacteria</taxon>
        <taxon>Pseudomonadati</taxon>
        <taxon>Bacteroidota</taxon>
        <taxon>Cytophagia</taxon>
        <taxon>Cytophagales</taxon>
        <taxon>Splendidivirgaceae</taxon>
        <taxon>Agaribacillus</taxon>
    </lineage>
</organism>
<accession>A0ABT8L8B8</accession>
<dbReference type="Proteomes" id="UP001172083">
    <property type="component" value="Unassembled WGS sequence"/>
</dbReference>
<keyword evidence="2" id="KW-1185">Reference proteome</keyword>
<protein>
    <recommendedName>
        <fullName evidence="3">Lipoprotein</fullName>
    </recommendedName>
</protein>
<evidence type="ECO:0008006" key="3">
    <source>
        <dbReference type="Google" id="ProtNLM"/>
    </source>
</evidence>
<name>A0ABT8L8B8_9BACT</name>
<dbReference type="RefSeq" id="WP_346759346.1">
    <property type="nucleotide sequence ID" value="NZ_JAUJEB010000004.1"/>
</dbReference>
<comment type="caution">
    <text evidence="1">The sequence shown here is derived from an EMBL/GenBank/DDBJ whole genome shotgun (WGS) entry which is preliminary data.</text>
</comment>
<evidence type="ECO:0000313" key="1">
    <source>
        <dbReference type="EMBL" id="MDN5214009.1"/>
    </source>
</evidence>
<sequence>MKRSVKHLQRPLHQFFRNFHPILFILISVCCGCSDDDEDAKLPMATASSDQIVIVPFFIADAQGDTPTDPDTPLFERRGQQPIMAPDGHQITLKEFSTVTGNISVACMEEGTKVTLDLKGLIPNGVYTIWNVTFKAPGLDPTVADFNQIGQGAIGPTNGIDSDFTASAEGNAQISATTPGGKLSMFGNIAACPLTDEVEWHVVGAYHIDGKTYGPDLGPDGTAVEQFGFVFKQKKN</sequence>
<gene>
    <name evidence="1" type="ORF">QQ020_18175</name>
</gene>
<dbReference type="EMBL" id="JAUJEB010000004">
    <property type="protein sequence ID" value="MDN5214009.1"/>
    <property type="molecule type" value="Genomic_DNA"/>
</dbReference>
<proteinExistence type="predicted"/>